<evidence type="ECO:0000313" key="7">
    <source>
        <dbReference type="EMBL" id="PWA02513.1"/>
    </source>
</evidence>
<dbReference type="PROSITE" id="PS50302">
    <property type="entry name" value="PUM"/>
    <property type="match status" value="1"/>
</dbReference>
<feature type="region of interest" description="Disordered" evidence="6">
    <location>
        <begin position="1"/>
        <end position="27"/>
    </location>
</feature>
<dbReference type="GO" id="GO:0000480">
    <property type="term" value="P:endonucleolytic cleavage in 5'-ETS of tricistronic rRNA transcript (SSU-rRNA, 5.8S rRNA, LSU-rRNA)"/>
    <property type="evidence" value="ECO:0007669"/>
    <property type="project" value="TreeGrafter"/>
</dbReference>
<organism evidence="7 8">
    <name type="scientific">Smittium angustum</name>
    <dbReference type="NCBI Taxonomy" id="133377"/>
    <lineage>
        <taxon>Eukaryota</taxon>
        <taxon>Fungi</taxon>
        <taxon>Fungi incertae sedis</taxon>
        <taxon>Zoopagomycota</taxon>
        <taxon>Kickxellomycotina</taxon>
        <taxon>Harpellomycetes</taxon>
        <taxon>Harpellales</taxon>
        <taxon>Legeriomycetaceae</taxon>
        <taxon>Smittium</taxon>
    </lineage>
</organism>
<feature type="compositionally biased region" description="Basic and acidic residues" evidence="6">
    <location>
        <begin position="654"/>
        <end position="674"/>
    </location>
</feature>
<dbReference type="GO" id="GO:0030688">
    <property type="term" value="C:preribosome, small subunit precursor"/>
    <property type="evidence" value="ECO:0007669"/>
    <property type="project" value="TreeGrafter"/>
</dbReference>
<dbReference type="InterPro" id="IPR011989">
    <property type="entry name" value="ARM-like"/>
</dbReference>
<evidence type="ECO:0000256" key="2">
    <source>
        <dbReference type="ARBA" id="ARBA00022737"/>
    </source>
</evidence>
<feature type="compositionally biased region" description="Basic and acidic residues" evidence="6">
    <location>
        <begin position="707"/>
        <end position="735"/>
    </location>
</feature>
<name>A0A2U1JC19_SMIAN</name>
<dbReference type="SUPFAM" id="SSF48371">
    <property type="entry name" value="ARM repeat"/>
    <property type="match status" value="1"/>
</dbReference>
<gene>
    <name evidence="7" type="ORF">BB558_001395</name>
</gene>
<accession>A0A2U1JC19</accession>
<dbReference type="GO" id="GO:0000472">
    <property type="term" value="P:endonucleolytic cleavage to generate mature 5'-end of SSU-rRNA from (SSU-rRNA, 5.8S rRNA, LSU-rRNA)"/>
    <property type="evidence" value="ECO:0007669"/>
    <property type="project" value="TreeGrafter"/>
</dbReference>
<dbReference type="InterPro" id="IPR016024">
    <property type="entry name" value="ARM-type_fold"/>
</dbReference>
<evidence type="ECO:0000256" key="6">
    <source>
        <dbReference type="SAM" id="MobiDB-lite"/>
    </source>
</evidence>
<keyword evidence="8" id="KW-1185">Reference proteome</keyword>
<feature type="region of interest" description="Disordered" evidence="6">
    <location>
        <begin position="650"/>
        <end position="741"/>
    </location>
</feature>
<dbReference type="Pfam" id="PF22493">
    <property type="entry name" value="PUF_NOP9"/>
    <property type="match status" value="1"/>
</dbReference>
<keyword evidence="2" id="KW-0677">Repeat</keyword>
<evidence type="ECO:0000256" key="5">
    <source>
        <dbReference type="PROSITE-ProRule" id="PRU00317"/>
    </source>
</evidence>
<evidence type="ECO:0000256" key="3">
    <source>
        <dbReference type="ARBA" id="ARBA00030932"/>
    </source>
</evidence>
<dbReference type="AlphaFoldDB" id="A0A2U1JC19"/>
<proteinExistence type="predicted"/>
<evidence type="ECO:0000256" key="4">
    <source>
        <dbReference type="ARBA" id="ARBA00031929"/>
    </source>
</evidence>
<dbReference type="PANTHER" id="PTHR13102:SF0">
    <property type="entry name" value="NUCLEOLAR PROTEIN 9"/>
    <property type="match status" value="1"/>
</dbReference>
<sequence>MKLDPELETYTNSSRNGDSYEYEAPEMDEIPSIVADERGLRFEGESEYDQRPAGIHPASYGLVNPELQSYLKHCEETLDDMESFDQDMELFVERIHEEIKGRELQLMTDHNCSVVLEKILMLSKPSYLCYFMGLTRGQELVLMIHRFASHVLQTLFTLLGKHINNECIGATPKSTTEIIENWEDLNNGNTDFVIDETSENEKRSLGFEQLSIDFVNQTKKHFEFLVMNSFGSHVVRAILYLFSGKQIVDSPTGKGSMRSKKSVQYNNTRNKKNIAPENPKNIVKYSVPESFGLCLKELLRDSTGLMERDFVIKCALDPVGNPTLQIIIELLAEMNMAETPELALDQVLMGLISENEGLIAKGSVDTDDSGDNSAKSRIERHMKMLVCDVYGSRLMEKVFSIASKELFQKLYITCIRKNIKELCLDPNANFVIQGFLKSIRSSAQLLSVLEELTPEFENLFIENKLGIISALCSACVVNKEGYAIVSQNIIKVFCGDSRELRSDLIVNLALNKTVSPKQIDENTMNEQPIANELIQEKETVKNSFFGKFVWQNCKIDLFITKNESWVSQQESSSKKKALFNDIFDFELVPSTKDMNTYQDPNSDDDSDADKIGNKKDQITSLGFSKSVTKSHKEKKELYIKDDIDELFKKRKRSKDVPKNTDKPDSENVFAKEHVPTQSVPLVDESLAPILDAISNSKSKKRKSKSHSSTEPKKEDQEEKKSRQKLSKKEKMLESKNKRKFF</sequence>
<dbReference type="Gene3D" id="1.25.10.10">
    <property type="entry name" value="Leucine-rich Repeat Variant"/>
    <property type="match status" value="2"/>
</dbReference>
<dbReference type="GO" id="GO:0005730">
    <property type="term" value="C:nucleolus"/>
    <property type="evidence" value="ECO:0007669"/>
    <property type="project" value="TreeGrafter"/>
</dbReference>
<dbReference type="Proteomes" id="UP000245591">
    <property type="component" value="Unassembled WGS sequence"/>
</dbReference>
<evidence type="ECO:0000313" key="8">
    <source>
        <dbReference type="Proteomes" id="UP000245591"/>
    </source>
</evidence>
<dbReference type="GO" id="GO:0003723">
    <property type="term" value="F:RNA binding"/>
    <property type="evidence" value="ECO:0007669"/>
    <property type="project" value="InterPro"/>
</dbReference>
<dbReference type="GO" id="GO:0000056">
    <property type="term" value="P:ribosomal small subunit export from nucleus"/>
    <property type="evidence" value="ECO:0007669"/>
    <property type="project" value="TreeGrafter"/>
</dbReference>
<dbReference type="PANTHER" id="PTHR13102">
    <property type="entry name" value="NUCLEOLAR PROTEIN 9"/>
    <property type="match status" value="1"/>
</dbReference>
<feature type="repeat" description="Pumilio" evidence="5">
    <location>
        <begin position="377"/>
        <end position="413"/>
    </location>
</feature>
<comment type="caution">
    <text evidence="7">The sequence shown here is derived from an EMBL/GenBank/DDBJ whole genome shotgun (WGS) entry which is preliminary data.</text>
</comment>
<feature type="region of interest" description="Disordered" evidence="6">
    <location>
        <begin position="593"/>
        <end position="613"/>
    </location>
</feature>
<dbReference type="GO" id="GO:0030686">
    <property type="term" value="C:90S preribosome"/>
    <property type="evidence" value="ECO:0007669"/>
    <property type="project" value="TreeGrafter"/>
</dbReference>
<dbReference type="EMBL" id="MBFU01000073">
    <property type="protein sequence ID" value="PWA02513.1"/>
    <property type="molecule type" value="Genomic_DNA"/>
</dbReference>
<protein>
    <recommendedName>
        <fullName evidence="1">Nucleolar protein 9</fullName>
    </recommendedName>
    <alternativeName>
        <fullName evidence="3 4">Pumilio domain-containing protein NOP9</fullName>
    </alternativeName>
</protein>
<dbReference type="GO" id="GO:0000447">
    <property type="term" value="P:endonucleolytic cleavage in ITS1 to separate SSU-rRNA from 5.8S rRNA and LSU-rRNA from tricistronic rRNA transcript (SSU-rRNA, 5.8S rRNA, LSU-rRNA)"/>
    <property type="evidence" value="ECO:0007669"/>
    <property type="project" value="TreeGrafter"/>
</dbReference>
<reference evidence="7 8" key="1">
    <citation type="journal article" date="2018" name="MBio">
        <title>Comparative Genomics Reveals the Core Gene Toolbox for the Fungus-Insect Symbiosis.</title>
        <authorList>
            <person name="Wang Y."/>
            <person name="Stata M."/>
            <person name="Wang W."/>
            <person name="Stajich J.E."/>
            <person name="White M.M."/>
            <person name="Moncalvo J.M."/>
        </authorList>
    </citation>
    <scope>NUCLEOTIDE SEQUENCE [LARGE SCALE GENOMIC DNA]</scope>
    <source>
        <strain evidence="7 8">AUS-126-30</strain>
    </source>
</reference>
<dbReference type="InterPro" id="IPR001313">
    <property type="entry name" value="Pumilio_RNA-bd_rpt"/>
</dbReference>
<dbReference type="InterPro" id="IPR040000">
    <property type="entry name" value="NOP9"/>
</dbReference>
<dbReference type="SMART" id="SM00025">
    <property type="entry name" value="Pumilio"/>
    <property type="match status" value="5"/>
</dbReference>
<evidence type="ECO:0000256" key="1">
    <source>
        <dbReference type="ARBA" id="ARBA00016427"/>
    </source>
</evidence>